<dbReference type="EMBL" id="CM044701">
    <property type="protein sequence ID" value="KAI5680952.1"/>
    <property type="molecule type" value="Genomic_DNA"/>
</dbReference>
<organism evidence="1 2">
    <name type="scientific">Catharanthus roseus</name>
    <name type="common">Madagascar periwinkle</name>
    <name type="synonym">Vinca rosea</name>
    <dbReference type="NCBI Taxonomy" id="4058"/>
    <lineage>
        <taxon>Eukaryota</taxon>
        <taxon>Viridiplantae</taxon>
        <taxon>Streptophyta</taxon>
        <taxon>Embryophyta</taxon>
        <taxon>Tracheophyta</taxon>
        <taxon>Spermatophyta</taxon>
        <taxon>Magnoliopsida</taxon>
        <taxon>eudicotyledons</taxon>
        <taxon>Gunneridae</taxon>
        <taxon>Pentapetalae</taxon>
        <taxon>asterids</taxon>
        <taxon>lamiids</taxon>
        <taxon>Gentianales</taxon>
        <taxon>Apocynaceae</taxon>
        <taxon>Rauvolfioideae</taxon>
        <taxon>Vinceae</taxon>
        <taxon>Catharanthinae</taxon>
        <taxon>Catharanthus</taxon>
    </lineage>
</organism>
<proteinExistence type="predicted"/>
<gene>
    <name evidence="1" type="ORF">M9H77_02179</name>
</gene>
<reference evidence="2" key="1">
    <citation type="journal article" date="2023" name="Nat. Plants">
        <title>Single-cell RNA sequencing provides a high-resolution roadmap for understanding the multicellular compartmentation of specialized metabolism.</title>
        <authorList>
            <person name="Sun S."/>
            <person name="Shen X."/>
            <person name="Li Y."/>
            <person name="Li Y."/>
            <person name="Wang S."/>
            <person name="Li R."/>
            <person name="Zhang H."/>
            <person name="Shen G."/>
            <person name="Guo B."/>
            <person name="Wei J."/>
            <person name="Xu J."/>
            <person name="St-Pierre B."/>
            <person name="Chen S."/>
            <person name="Sun C."/>
        </authorList>
    </citation>
    <scope>NUCLEOTIDE SEQUENCE [LARGE SCALE GENOMIC DNA]</scope>
</reference>
<keyword evidence="2" id="KW-1185">Reference proteome</keyword>
<name>A0ACC0C7Y8_CATRO</name>
<dbReference type="Proteomes" id="UP001060085">
    <property type="component" value="Linkage Group LG01"/>
</dbReference>
<comment type="caution">
    <text evidence="1">The sequence shown here is derived from an EMBL/GenBank/DDBJ whole genome shotgun (WGS) entry which is preliminary data.</text>
</comment>
<accession>A0ACC0C7Y8</accession>
<evidence type="ECO:0000313" key="1">
    <source>
        <dbReference type="EMBL" id="KAI5680952.1"/>
    </source>
</evidence>
<protein>
    <submittedName>
        <fullName evidence="1">Uncharacterized protein</fullName>
    </submittedName>
</protein>
<sequence length="200" mass="22479">MGWNALNPPKLSDNLIGHIRLNTIKVCKYPMPCRNPNISYLLWRIWSPPDLVSDNSFASTCEACPKFRYKYANVAVPNANPPIEPTFFTSGHNFPATLLPFLKPTTRGFYKLYQVLTVYTNIGVSNMQVDLNNYHQLCPGIMMIDNVTVSRYAQDQLDIINCWCLAATSPQKQIIMMSSYAGTCNTSNVIIPSHGPTLQL</sequence>
<evidence type="ECO:0000313" key="2">
    <source>
        <dbReference type="Proteomes" id="UP001060085"/>
    </source>
</evidence>